<organism evidence="3 4">
    <name type="scientific">Mycolicibacterium chlorophenolicum</name>
    <dbReference type="NCBI Taxonomy" id="37916"/>
    <lineage>
        <taxon>Bacteria</taxon>
        <taxon>Bacillati</taxon>
        <taxon>Actinomycetota</taxon>
        <taxon>Actinomycetes</taxon>
        <taxon>Mycobacteriales</taxon>
        <taxon>Mycobacteriaceae</taxon>
        <taxon>Mycolicibacterium</taxon>
    </lineage>
</organism>
<dbReference type="PATRIC" id="fig|37916.4.peg.1118"/>
<name>A0A0J6WLL9_9MYCO</name>
<comment type="caution">
    <text evidence="3">The sequence shown here is derived from an EMBL/GenBank/DDBJ whole genome shotgun (WGS) entry which is preliminary data.</text>
</comment>
<protein>
    <submittedName>
        <fullName evidence="3">Uncharacterized protein</fullName>
    </submittedName>
</protein>
<feature type="compositionally biased region" description="Basic residues" evidence="2">
    <location>
        <begin position="78"/>
        <end position="90"/>
    </location>
</feature>
<dbReference type="AlphaFoldDB" id="A0A0J6WLL9"/>
<sequence length="103" mass="11204">MTETNVITDRERIADIVNAGLNELDQLRNNFADAQRRVSEAQEAEAHAGEVYANKINEVLATGWATPQGLAAQGHEAPKRRTATGRTKRHSANDATPHDNGDS</sequence>
<reference evidence="3 4" key="1">
    <citation type="journal article" date="2015" name="Genome Biol. Evol.">
        <title>Characterization of Three Mycobacterium spp. with Potential Use in Bioremediation by Genome Sequencing and Comparative Genomics.</title>
        <authorList>
            <person name="Das S."/>
            <person name="Pettersson B.M."/>
            <person name="Behra P.R."/>
            <person name="Ramesh M."/>
            <person name="Dasgupta S."/>
            <person name="Bhattacharya A."/>
            <person name="Kirsebom L.A."/>
        </authorList>
    </citation>
    <scope>NUCLEOTIDE SEQUENCE [LARGE SCALE GENOMIC DNA]</scope>
    <source>
        <strain evidence="3 4">DSM 43826</strain>
    </source>
</reference>
<evidence type="ECO:0000313" key="3">
    <source>
        <dbReference type="EMBL" id="KMO82612.1"/>
    </source>
</evidence>
<evidence type="ECO:0000313" key="4">
    <source>
        <dbReference type="Proteomes" id="UP000036513"/>
    </source>
</evidence>
<gene>
    <name evidence="3" type="ORF">MCHLDSM_01235</name>
</gene>
<feature type="region of interest" description="Disordered" evidence="2">
    <location>
        <begin position="67"/>
        <end position="103"/>
    </location>
</feature>
<feature type="coiled-coil region" evidence="1">
    <location>
        <begin position="17"/>
        <end position="44"/>
    </location>
</feature>
<dbReference type="Proteomes" id="UP000036513">
    <property type="component" value="Unassembled WGS sequence"/>
</dbReference>
<keyword evidence="1" id="KW-0175">Coiled coil</keyword>
<dbReference type="RefSeq" id="WP_048469150.1">
    <property type="nucleotide sequence ID" value="NZ_JYNL01000009.1"/>
</dbReference>
<evidence type="ECO:0000256" key="1">
    <source>
        <dbReference type="SAM" id="Coils"/>
    </source>
</evidence>
<accession>A0A0J6WLL9</accession>
<dbReference type="EMBL" id="JYNL01000009">
    <property type="protein sequence ID" value="KMO82612.1"/>
    <property type="molecule type" value="Genomic_DNA"/>
</dbReference>
<evidence type="ECO:0000256" key="2">
    <source>
        <dbReference type="SAM" id="MobiDB-lite"/>
    </source>
</evidence>
<proteinExistence type="predicted"/>
<keyword evidence="4" id="KW-1185">Reference proteome</keyword>
<dbReference type="SMR" id="A0A0J6WLL9"/>
<dbReference type="STRING" id="37916.MCHLDSM_01235"/>